<evidence type="ECO:0000259" key="9">
    <source>
        <dbReference type="PROSITE" id="PS50949"/>
    </source>
</evidence>
<evidence type="ECO:0000256" key="1">
    <source>
        <dbReference type="ARBA" id="ARBA00022475"/>
    </source>
</evidence>
<dbReference type="EMBL" id="JBHTGQ010000010">
    <property type="protein sequence ID" value="MFC7749209.1"/>
    <property type="molecule type" value="Genomic_DNA"/>
</dbReference>
<dbReference type="CDD" id="cd07377">
    <property type="entry name" value="WHTH_GntR"/>
    <property type="match status" value="1"/>
</dbReference>
<evidence type="ECO:0000256" key="2">
    <source>
        <dbReference type="ARBA" id="ARBA00022729"/>
    </source>
</evidence>
<dbReference type="InterPro" id="IPR036388">
    <property type="entry name" value="WH-like_DNA-bd_sf"/>
</dbReference>
<keyword evidence="11" id="KW-1185">Reference proteome</keyword>
<evidence type="ECO:0000313" key="10">
    <source>
        <dbReference type="EMBL" id="MFC7749209.1"/>
    </source>
</evidence>
<keyword evidence="6" id="KW-0564">Palmitate</keyword>
<dbReference type="InterPro" id="IPR050490">
    <property type="entry name" value="Bact_solute-bd_prot1"/>
</dbReference>
<dbReference type="Pfam" id="PF01547">
    <property type="entry name" value="SBP_bac_1"/>
    <property type="match status" value="1"/>
</dbReference>
<reference evidence="11" key="1">
    <citation type="journal article" date="2019" name="Int. J. Syst. Evol. Microbiol.">
        <title>The Global Catalogue of Microorganisms (GCM) 10K type strain sequencing project: providing services to taxonomists for standard genome sequencing and annotation.</title>
        <authorList>
            <consortium name="The Broad Institute Genomics Platform"/>
            <consortium name="The Broad Institute Genome Sequencing Center for Infectious Disease"/>
            <person name="Wu L."/>
            <person name="Ma J."/>
        </authorList>
    </citation>
    <scope>NUCLEOTIDE SEQUENCE [LARGE SCALE GENOMIC DNA]</scope>
    <source>
        <strain evidence="11">JCM 18657</strain>
    </source>
</reference>
<keyword evidence="8" id="KW-0449">Lipoprotein</keyword>
<dbReference type="SMART" id="SM00345">
    <property type="entry name" value="HTH_GNTR"/>
    <property type="match status" value="1"/>
</dbReference>
<evidence type="ECO:0000256" key="3">
    <source>
        <dbReference type="ARBA" id="ARBA00023015"/>
    </source>
</evidence>
<dbReference type="Gene3D" id="1.10.10.10">
    <property type="entry name" value="Winged helix-like DNA-binding domain superfamily/Winged helix DNA-binding domain"/>
    <property type="match status" value="1"/>
</dbReference>
<keyword evidence="3" id="KW-0805">Transcription regulation</keyword>
<comment type="caution">
    <text evidence="10">The sequence shown here is derived from an EMBL/GenBank/DDBJ whole genome shotgun (WGS) entry which is preliminary data.</text>
</comment>
<sequence>MLRRRNEFKDRYDRFHKELRDEILSGRIRPGEFIMPENTLSEKYGISRVSVRKVLAELVEEGLIEKIAGKGNRVVEPAVERKVETLQIAWFTGSYEIEIVRRMIERFERQHPFVRLELVLLPEIGYTDTLLHLMEHGQGPDVFMMSDLHFREWVASGKTDWLSGYVPPHLESESYPEVFSLFSHAGRMLAAPFVFSPVVICYNRSILQRNGIDEPVVESWDDLLRIASRCTGSPNADGIVDQYGFCFSSSMNRWPVFLLQNGGRFLSEDGARCVMAQPENVEALDFCVQLMYKHQVSPIYSHGSTYLAEQLFVKERVAMILTTYYFMNEFRDHPIQWDVLNVPKAKTRETLLLGGGLAVNARSGKEMLARQVVDFMTGAEAQTMLKRHGCTIPALRQVAEDENLLDPAIHPPHYRRYLDALPGARPLSSLGLDQSAINLLFDELNLVWANMERPEHACKRIEQLMNAALPI</sequence>
<gene>
    <name evidence="10" type="ORF">ACFQWB_04535</name>
</gene>
<dbReference type="PANTHER" id="PTHR43649">
    <property type="entry name" value="ARABINOSE-BINDING PROTEIN-RELATED"/>
    <property type="match status" value="1"/>
</dbReference>
<evidence type="ECO:0000256" key="6">
    <source>
        <dbReference type="ARBA" id="ARBA00023139"/>
    </source>
</evidence>
<protein>
    <submittedName>
        <fullName evidence="10">Extracellular solute-binding protein</fullName>
    </submittedName>
</protein>
<dbReference type="PANTHER" id="PTHR43649:SF33">
    <property type="entry name" value="POLYGALACTURONAN_RHAMNOGALACTURONAN-BINDING PROTEIN YTCQ"/>
    <property type="match status" value="1"/>
</dbReference>
<dbReference type="InterPro" id="IPR000524">
    <property type="entry name" value="Tscrpt_reg_HTH_GntR"/>
</dbReference>
<accession>A0ABW2UZ99</accession>
<evidence type="ECO:0000256" key="5">
    <source>
        <dbReference type="ARBA" id="ARBA00023136"/>
    </source>
</evidence>
<dbReference type="InterPro" id="IPR036390">
    <property type="entry name" value="WH_DNA-bd_sf"/>
</dbReference>
<name>A0ABW2UZ99_9BACL</name>
<dbReference type="InterPro" id="IPR006059">
    <property type="entry name" value="SBP"/>
</dbReference>
<keyword evidence="7" id="KW-0804">Transcription</keyword>
<evidence type="ECO:0000313" key="11">
    <source>
        <dbReference type="Proteomes" id="UP001596528"/>
    </source>
</evidence>
<evidence type="ECO:0000256" key="4">
    <source>
        <dbReference type="ARBA" id="ARBA00023125"/>
    </source>
</evidence>
<keyword evidence="1" id="KW-1003">Cell membrane</keyword>
<evidence type="ECO:0000256" key="7">
    <source>
        <dbReference type="ARBA" id="ARBA00023163"/>
    </source>
</evidence>
<dbReference type="SUPFAM" id="SSF53850">
    <property type="entry name" value="Periplasmic binding protein-like II"/>
    <property type="match status" value="1"/>
</dbReference>
<dbReference type="SUPFAM" id="SSF46785">
    <property type="entry name" value="Winged helix' DNA-binding domain"/>
    <property type="match status" value="1"/>
</dbReference>
<dbReference type="RefSeq" id="WP_138788881.1">
    <property type="nucleotide sequence ID" value="NZ_JBHTGQ010000010.1"/>
</dbReference>
<keyword evidence="2" id="KW-0732">Signal</keyword>
<keyword evidence="4" id="KW-0238">DNA-binding</keyword>
<organism evidence="10 11">
    <name type="scientific">Paenibacillus thermoaerophilus</name>
    <dbReference type="NCBI Taxonomy" id="1215385"/>
    <lineage>
        <taxon>Bacteria</taxon>
        <taxon>Bacillati</taxon>
        <taxon>Bacillota</taxon>
        <taxon>Bacilli</taxon>
        <taxon>Bacillales</taxon>
        <taxon>Paenibacillaceae</taxon>
        <taxon>Paenibacillus</taxon>
    </lineage>
</organism>
<dbReference type="Proteomes" id="UP001596528">
    <property type="component" value="Unassembled WGS sequence"/>
</dbReference>
<evidence type="ECO:0000256" key="8">
    <source>
        <dbReference type="ARBA" id="ARBA00023288"/>
    </source>
</evidence>
<dbReference type="PROSITE" id="PS50949">
    <property type="entry name" value="HTH_GNTR"/>
    <property type="match status" value="1"/>
</dbReference>
<dbReference type="Gene3D" id="3.40.190.10">
    <property type="entry name" value="Periplasmic binding protein-like II"/>
    <property type="match status" value="1"/>
</dbReference>
<proteinExistence type="predicted"/>
<dbReference type="PRINTS" id="PR00035">
    <property type="entry name" value="HTHGNTR"/>
</dbReference>
<feature type="domain" description="HTH gntR-type" evidence="9">
    <location>
        <begin position="9"/>
        <end position="77"/>
    </location>
</feature>
<dbReference type="Pfam" id="PF00392">
    <property type="entry name" value="GntR"/>
    <property type="match status" value="1"/>
</dbReference>
<keyword evidence="5" id="KW-0472">Membrane</keyword>